<dbReference type="PANTHER" id="PTHR11799:SF20">
    <property type="entry name" value="SMP-30_GLUCONOLACTONASE_LRE-LIKE REGION DOMAIN-CONTAINING PROTEIN"/>
    <property type="match status" value="1"/>
</dbReference>
<sequence>MAPSINAVLIALLAIALGLYKVYIHDAVELLQGVGRVIQPLEDFPEYQSGRKLNAACANLLARLAWCPAANSYDIQKRAAGGGGINHITVLDIDHPGADGLYGELDIHGFDARVIDKDRRLRFWLVNHRPPLNTSTGEPLLDATKVGANSTVDIYDLKLPNGTQLAHVKTIVSPTIISPNNLVVIDDDEDRGDFLLTNDYSTKVSPFRDSEINGNIAYCRTDTGNCHFAATENFSSPNGITRDPSSGLIYVAQSARGVVTVYRLVDYTQLVQTNEISLSMAIDNLSIDTDGNIFAAIFHNSFGRSMILTARIHPRRS</sequence>
<proteinExistence type="predicted"/>
<dbReference type="EMBL" id="JAPQKQ010000005">
    <property type="protein sequence ID" value="KAJ5195654.1"/>
    <property type="molecule type" value="Genomic_DNA"/>
</dbReference>
<protein>
    <recommendedName>
        <fullName evidence="3">SMP-30/Gluconolactonase/LRE-like region domain-containing protein</fullName>
    </recommendedName>
</protein>
<dbReference type="SUPFAM" id="SSF63829">
    <property type="entry name" value="Calcium-dependent phosphotriesterase"/>
    <property type="match status" value="1"/>
</dbReference>
<dbReference type="PANTHER" id="PTHR11799">
    <property type="entry name" value="PARAOXONASE"/>
    <property type="match status" value="1"/>
</dbReference>
<dbReference type="InterPro" id="IPR011042">
    <property type="entry name" value="6-blade_b-propeller_TolB-like"/>
</dbReference>
<gene>
    <name evidence="1" type="ORF">N7449_006133</name>
</gene>
<accession>A0A9W9MBF0</accession>
<reference evidence="1" key="1">
    <citation type="submission" date="2022-11" db="EMBL/GenBank/DDBJ databases">
        <authorList>
            <person name="Petersen C."/>
        </authorList>
    </citation>
    <scope>NUCLEOTIDE SEQUENCE</scope>
    <source>
        <strain evidence="1">IBT 20477</strain>
    </source>
</reference>
<evidence type="ECO:0008006" key="3">
    <source>
        <dbReference type="Google" id="ProtNLM"/>
    </source>
</evidence>
<evidence type="ECO:0000313" key="1">
    <source>
        <dbReference type="EMBL" id="KAJ5195654.1"/>
    </source>
</evidence>
<keyword evidence="2" id="KW-1185">Reference proteome</keyword>
<evidence type="ECO:0000313" key="2">
    <source>
        <dbReference type="Proteomes" id="UP001150942"/>
    </source>
</evidence>
<dbReference type="Gene3D" id="2.120.10.30">
    <property type="entry name" value="TolB, C-terminal domain"/>
    <property type="match status" value="1"/>
</dbReference>
<dbReference type="InterPro" id="IPR051288">
    <property type="entry name" value="Serum_paraoxonase/arylesterase"/>
</dbReference>
<dbReference type="Proteomes" id="UP001150942">
    <property type="component" value="Unassembled WGS sequence"/>
</dbReference>
<dbReference type="AlphaFoldDB" id="A0A9W9MBF0"/>
<dbReference type="OrthoDB" id="5307922at2759"/>
<name>A0A9W9MBF0_9EURO</name>
<organism evidence="1 2">
    <name type="scientific">Penicillium cf. viridicatum</name>
    <dbReference type="NCBI Taxonomy" id="2972119"/>
    <lineage>
        <taxon>Eukaryota</taxon>
        <taxon>Fungi</taxon>
        <taxon>Dikarya</taxon>
        <taxon>Ascomycota</taxon>
        <taxon>Pezizomycotina</taxon>
        <taxon>Eurotiomycetes</taxon>
        <taxon>Eurotiomycetidae</taxon>
        <taxon>Eurotiales</taxon>
        <taxon>Aspergillaceae</taxon>
        <taxon>Penicillium</taxon>
    </lineage>
</organism>
<reference evidence="1" key="2">
    <citation type="journal article" date="2023" name="IMA Fungus">
        <title>Comparative genomic study of the Penicillium genus elucidates a diverse pangenome and 15 lateral gene transfer events.</title>
        <authorList>
            <person name="Petersen C."/>
            <person name="Sorensen T."/>
            <person name="Nielsen M.R."/>
            <person name="Sondergaard T.E."/>
            <person name="Sorensen J.L."/>
            <person name="Fitzpatrick D.A."/>
            <person name="Frisvad J.C."/>
            <person name="Nielsen K.L."/>
        </authorList>
    </citation>
    <scope>NUCLEOTIDE SEQUENCE</scope>
    <source>
        <strain evidence="1">IBT 20477</strain>
    </source>
</reference>
<comment type="caution">
    <text evidence="1">The sequence shown here is derived from an EMBL/GenBank/DDBJ whole genome shotgun (WGS) entry which is preliminary data.</text>
</comment>